<dbReference type="AlphaFoldDB" id="A0A559J3Z8"/>
<feature type="signal peptide" evidence="1">
    <location>
        <begin position="1"/>
        <end position="33"/>
    </location>
</feature>
<accession>A0A559J3Z8</accession>
<dbReference type="CDD" id="cd14789">
    <property type="entry name" value="Tiki"/>
    <property type="match status" value="1"/>
</dbReference>
<dbReference type="OrthoDB" id="357294at2"/>
<gene>
    <name evidence="2" type="ORF">FPZ44_04860</name>
</gene>
<dbReference type="PANTHER" id="PTHR40590:SF1">
    <property type="entry name" value="CYTOPLASMIC PROTEIN"/>
    <property type="match status" value="1"/>
</dbReference>
<sequence>MPEQKRWSKLTRWATAGMLSFSILLGNVFPVHAETAAPAAPQISQWSVKTLHEGEKYGIYPINWYYDGSFQKAITPDKLKTLMEGTATKLDKLGFKKKVASLSFPTDKVITRETVITSLHKLLANYELPKAFDMDADMEPIDYLQKKGIVKGTKAGLELDKPSTVEHAAVMASRLVEFAYDVAGVGAEGLMWKVTNDKNTLYLLGSVHLGLTDMYPMQKSIREAFDASDNLWVELDMLNGDMSYFNEKMQYSDGTTIKDHVSKETYEKLQKALTKLDLQGNAFDGFKPFAISTSLSTLGYAQNPEAYQMAMLTGIDNYFITKAMLTGKPIHELEGIKLQADLFANVPPAQQEKELNAMLDSILTGNGIKESEESLKKMQLDWIEGDAEGLAKLLEIGFEDEASKRLIGERDKNMALKLAKLLEKEGENTSFVVVGAAHYVTKGMVVDLLKEKGYTVQYLQ</sequence>
<proteinExistence type="predicted"/>
<dbReference type="InterPro" id="IPR002816">
    <property type="entry name" value="TraB/PrgY/GumN_fam"/>
</dbReference>
<dbReference type="EMBL" id="VNJK01000001">
    <property type="protein sequence ID" value="TVX94581.1"/>
    <property type="molecule type" value="Genomic_DNA"/>
</dbReference>
<dbReference type="Pfam" id="PF01963">
    <property type="entry name" value="TraB_PrgY_gumN"/>
    <property type="match status" value="1"/>
</dbReference>
<evidence type="ECO:0000313" key="3">
    <source>
        <dbReference type="Proteomes" id="UP000318102"/>
    </source>
</evidence>
<dbReference type="PANTHER" id="PTHR40590">
    <property type="entry name" value="CYTOPLASMIC PROTEIN-RELATED"/>
    <property type="match status" value="1"/>
</dbReference>
<name>A0A559J3Z8_9BACL</name>
<dbReference type="InterPro" id="IPR047111">
    <property type="entry name" value="YbaP-like"/>
</dbReference>
<dbReference type="RefSeq" id="WP_144991684.1">
    <property type="nucleotide sequence ID" value="NZ_VNJK01000001.1"/>
</dbReference>
<evidence type="ECO:0000256" key="1">
    <source>
        <dbReference type="SAM" id="SignalP"/>
    </source>
</evidence>
<feature type="chain" id="PRO_5021715461" evidence="1">
    <location>
        <begin position="34"/>
        <end position="460"/>
    </location>
</feature>
<dbReference type="Proteomes" id="UP000318102">
    <property type="component" value="Unassembled WGS sequence"/>
</dbReference>
<reference evidence="2 3" key="1">
    <citation type="submission" date="2019-07" db="EMBL/GenBank/DDBJ databases">
        <authorList>
            <person name="Kim J."/>
        </authorList>
    </citation>
    <scope>NUCLEOTIDE SEQUENCE [LARGE SCALE GENOMIC DNA]</scope>
    <source>
        <strain evidence="2 3">N4</strain>
    </source>
</reference>
<keyword evidence="3" id="KW-1185">Reference proteome</keyword>
<comment type="caution">
    <text evidence="2">The sequence shown here is derived from an EMBL/GenBank/DDBJ whole genome shotgun (WGS) entry which is preliminary data.</text>
</comment>
<keyword evidence="1" id="KW-0732">Signal</keyword>
<organism evidence="2 3">
    <name type="scientific">Paenibacillus agilis</name>
    <dbReference type="NCBI Taxonomy" id="3020863"/>
    <lineage>
        <taxon>Bacteria</taxon>
        <taxon>Bacillati</taxon>
        <taxon>Bacillota</taxon>
        <taxon>Bacilli</taxon>
        <taxon>Bacillales</taxon>
        <taxon>Paenibacillaceae</taxon>
        <taxon>Paenibacillus</taxon>
    </lineage>
</organism>
<protein>
    <submittedName>
        <fullName evidence="2">TraB/GumN family protein</fullName>
    </submittedName>
</protein>
<evidence type="ECO:0000313" key="2">
    <source>
        <dbReference type="EMBL" id="TVX94581.1"/>
    </source>
</evidence>